<dbReference type="Proteomes" id="UP000587586">
    <property type="component" value="Unassembled WGS sequence"/>
</dbReference>
<reference evidence="3" key="1">
    <citation type="submission" date="2020-06" db="EMBL/GenBank/DDBJ databases">
        <title>Draft genomic sequecing of Geomonas sp. Red745.</title>
        <authorList>
            <person name="Itoh H."/>
            <person name="Xu Z.X."/>
            <person name="Ushijima N."/>
            <person name="Masuda Y."/>
            <person name="Shiratori Y."/>
            <person name="Senoo K."/>
        </authorList>
    </citation>
    <scope>NUCLEOTIDE SEQUENCE [LARGE SCALE GENOMIC DNA]</scope>
    <source>
        <strain evidence="3">Red745</strain>
    </source>
</reference>
<dbReference type="EMBL" id="BLXZ01000008">
    <property type="protein sequence ID" value="GFO70045.1"/>
    <property type="molecule type" value="Genomic_DNA"/>
</dbReference>
<organism evidence="2 3">
    <name type="scientific">Geomonas limicola</name>
    <dbReference type="NCBI Taxonomy" id="2740186"/>
    <lineage>
        <taxon>Bacteria</taxon>
        <taxon>Pseudomonadati</taxon>
        <taxon>Thermodesulfobacteriota</taxon>
        <taxon>Desulfuromonadia</taxon>
        <taxon>Geobacterales</taxon>
        <taxon>Geobacteraceae</taxon>
        <taxon>Geomonas</taxon>
    </lineage>
</organism>
<protein>
    <recommendedName>
        <fullName evidence="4">Lipoprotein</fullName>
    </recommendedName>
</protein>
<comment type="caution">
    <text evidence="2">The sequence shown here is derived from an EMBL/GenBank/DDBJ whole genome shotgun (WGS) entry which is preliminary data.</text>
</comment>
<keyword evidence="1" id="KW-0732">Signal</keyword>
<name>A0A6V8NBP8_9BACT</name>
<evidence type="ECO:0000313" key="2">
    <source>
        <dbReference type="EMBL" id="GFO70045.1"/>
    </source>
</evidence>
<keyword evidence="3" id="KW-1185">Reference proteome</keyword>
<feature type="signal peptide" evidence="1">
    <location>
        <begin position="1"/>
        <end position="22"/>
    </location>
</feature>
<proteinExistence type="predicted"/>
<dbReference type="PROSITE" id="PS51257">
    <property type="entry name" value="PROKAR_LIPOPROTEIN"/>
    <property type="match status" value="1"/>
</dbReference>
<gene>
    <name evidence="2" type="ORF">GMLC_36240</name>
</gene>
<evidence type="ECO:0000313" key="3">
    <source>
        <dbReference type="Proteomes" id="UP000587586"/>
    </source>
</evidence>
<dbReference type="AlphaFoldDB" id="A0A6V8NBP8"/>
<accession>A0A6V8NBP8</accession>
<evidence type="ECO:0008006" key="4">
    <source>
        <dbReference type="Google" id="ProtNLM"/>
    </source>
</evidence>
<sequence>MKTTKILLALLLVAGLCSCRNTNIVTGTSYGIISFTGDYNKALLYLDDRAPITITGDNNMSKIGEGMHRIKIEKNGVTVVHKTVYIVNDVTTEVHVP</sequence>
<feature type="chain" id="PRO_5027757486" description="Lipoprotein" evidence="1">
    <location>
        <begin position="23"/>
        <end position="97"/>
    </location>
</feature>
<evidence type="ECO:0000256" key="1">
    <source>
        <dbReference type="SAM" id="SignalP"/>
    </source>
</evidence>
<dbReference type="RefSeq" id="WP_183362635.1">
    <property type="nucleotide sequence ID" value="NZ_BLXZ01000008.1"/>
</dbReference>